<reference evidence="10 11" key="1">
    <citation type="submission" date="2017-10" db="EMBL/GenBank/DDBJ databases">
        <title>Frigbacter circumglobatus gen. nov. sp. nov., isolated from sediment cultured in situ.</title>
        <authorList>
            <person name="Zhao Z."/>
        </authorList>
    </citation>
    <scope>NUCLEOTIDE SEQUENCE [LARGE SCALE GENOMIC DNA]</scope>
    <source>
        <strain evidence="10 11">ZYL</strain>
    </source>
</reference>
<dbReference type="InterPro" id="IPR050586">
    <property type="entry name" value="CPA3_Na-H_Antiporter_D"/>
</dbReference>
<protein>
    <submittedName>
        <fullName evidence="10">Cation:proton antiporter</fullName>
    </submittedName>
</protein>
<dbReference type="AlphaFoldDB" id="A0A2G4YSC6"/>
<keyword evidence="6 8" id="KW-0472">Membrane</keyword>
<evidence type="ECO:0000313" key="10">
    <source>
        <dbReference type="EMBL" id="PHZ85167.1"/>
    </source>
</evidence>
<dbReference type="InterPro" id="IPR003918">
    <property type="entry name" value="NADH_UbQ_OxRdtase"/>
</dbReference>
<dbReference type="PRINTS" id="PR01437">
    <property type="entry name" value="NUOXDRDTASE4"/>
</dbReference>
<dbReference type="Pfam" id="PF00361">
    <property type="entry name" value="Proton_antipo_M"/>
    <property type="match status" value="1"/>
</dbReference>
<feature type="transmembrane region" description="Helical" evidence="8">
    <location>
        <begin position="339"/>
        <end position="358"/>
    </location>
</feature>
<feature type="transmembrane region" description="Helical" evidence="8">
    <location>
        <begin position="78"/>
        <end position="100"/>
    </location>
</feature>
<dbReference type="GO" id="GO:0042773">
    <property type="term" value="P:ATP synthesis coupled electron transport"/>
    <property type="evidence" value="ECO:0007669"/>
    <property type="project" value="InterPro"/>
</dbReference>
<dbReference type="PANTHER" id="PTHR42703:SF1">
    <property type="entry name" value="NA(+)_H(+) ANTIPORTER SUBUNIT D1"/>
    <property type="match status" value="1"/>
</dbReference>
<evidence type="ECO:0000256" key="7">
    <source>
        <dbReference type="RuleBase" id="RU000320"/>
    </source>
</evidence>
<keyword evidence="3" id="KW-1003">Cell membrane</keyword>
<dbReference type="InterPro" id="IPR001750">
    <property type="entry name" value="ND/Mrp_TM"/>
</dbReference>
<feature type="transmembrane region" description="Helical" evidence="8">
    <location>
        <begin position="112"/>
        <end position="131"/>
    </location>
</feature>
<keyword evidence="4 7" id="KW-0812">Transmembrane</keyword>
<comment type="caution">
    <text evidence="10">The sequence shown here is derived from an EMBL/GenBank/DDBJ whole genome shotgun (WGS) entry which is preliminary data.</text>
</comment>
<dbReference type="RefSeq" id="WP_099472055.1">
    <property type="nucleotide sequence ID" value="NZ_CP041025.1"/>
</dbReference>
<evidence type="ECO:0000256" key="3">
    <source>
        <dbReference type="ARBA" id="ARBA00022475"/>
    </source>
</evidence>
<feature type="transmembrane region" description="Helical" evidence="8">
    <location>
        <begin position="137"/>
        <end position="155"/>
    </location>
</feature>
<name>A0A2G4YSC6_9PROT</name>
<dbReference type="EMBL" id="PDEM01000016">
    <property type="protein sequence ID" value="PHZ85167.1"/>
    <property type="molecule type" value="Genomic_DNA"/>
</dbReference>
<dbReference type="GO" id="GO:0008137">
    <property type="term" value="F:NADH dehydrogenase (ubiquinone) activity"/>
    <property type="evidence" value="ECO:0007669"/>
    <property type="project" value="InterPro"/>
</dbReference>
<dbReference type="GO" id="GO:0005886">
    <property type="term" value="C:plasma membrane"/>
    <property type="evidence" value="ECO:0007669"/>
    <property type="project" value="UniProtKB-SubCell"/>
</dbReference>
<sequence>MTLAAHLPALQVALPLAVAPICALLTWRSTAWAIATLTSWFCLAISIAMFIQVSDHGVFSYAMGGWSAPWGIEFRIDALNALMLLLVTAVNAVVISFARLSIQQEIEAWRAPMFYAAWLLCVAGLLGIAITGDAFNMFVFLEISSLASYILVSCGKDRRALVASYKYLIMGSIGATFFLIGVGLLYMVTGTLNLYDISARLPDADFSRPVLAAAGFITLGLALKFAMFPLHLWLPNAYTFAPHAVSALLAATSTKISIYVLLRFEFIVFQPNLDHHDIQFSSFMIPLSILAIFVGAIAAVYQGNIKRVLAYSSVGQIGYILLGVALLTTTGLTGGILHLFNHGLAKAVLFMAVGCLYFRYRTCKINRLAGCGRDMPWTMAAFVVGGMSLIGVPFTAGFISKLYLVKGLLEQGALGIFLTILFLVGSLIAVIYIWRIIEVAYFRPRTEGVAPVKEAPLSLLVPTWGMALANIYFGIDPSLPLGLATQSAEQLILGKLL</sequence>
<accession>A0A2G4YSC6</accession>
<dbReference type="OrthoDB" id="9768329at2"/>
<evidence type="ECO:0000256" key="5">
    <source>
        <dbReference type="ARBA" id="ARBA00022989"/>
    </source>
</evidence>
<evidence type="ECO:0000259" key="9">
    <source>
        <dbReference type="Pfam" id="PF00361"/>
    </source>
</evidence>
<feature type="transmembrane region" description="Helical" evidence="8">
    <location>
        <begin position="282"/>
        <end position="301"/>
    </location>
</feature>
<feature type="transmembrane region" description="Helical" evidence="8">
    <location>
        <begin position="308"/>
        <end position="327"/>
    </location>
</feature>
<keyword evidence="11" id="KW-1185">Reference proteome</keyword>
<evidence type="ECO:0000256" key="6">
    <source>
        <dbReference type="ARBA" id="ARBA00023136"/>
    </source>
</evidence>
<evidence type="ECO:0000256" key="4">
    <source>
        <dbReference type="ARBA" id="ARBA00022692"/>
    </source>
</evidence>
<organism evidence="10 11">
    <name type="scientific">Paremcibacter congregatus</name>
    <dbReference type="NCBI Taxonomy" id="2043170"/>
    <lineage>
        <taxon>Bacteria</taxon>
        <taxon>Pseudomonadati</taxon>
        <taxon>Pseudomonadota</taxon>
        <taxon>Alphaproteobacteria</taxon>
        <taxon>Emcibacterales</taxon>
        <taxon>Emcibacteraceae</taxon>
        <taxon>Paremcibacter</taxon>
    </lineage>
</organism>
<feature type="transmembrane region" description="Helical" evidence="8">
    <location>
        <begin position="6"/>
        <end position="25"/>
    </location>
</feature>
<dbReference type="PANTHER" id="PTHR42703">
    <property type="entry name" value="NADH DEHYDROGENASE"/>
    <property type="match status" value="1"/>
</dbReference>
<evidence type="ECO:0000313" key="11">
    <source>
        <dbReference type="Proteomes" id="UP000229730"/>
    </source>
</evidence>
<feature type="transmembrane region" description="Helical" evidence="8">
    <location>
        <begin position="240"/>
        <end position="262"/>
    </location>
</feature>
<keyword evidence="5 8" id="KW-1133">Transmembrane helix</keyword>
<comment type="similarity">
    <text evidence="2">Belongs to the CPA3 antiporters (TC 2.A.63) subunit D family.</text>
</comment>
<comment type="subcellular location">
    <subcellularLocation>
        <location evidence="1">Cell membrane</location>
        <topology evidence="1">Multi-pass membrane protein</topology>
    </subcellularLocation>
    <subcellularLocation>
        <location evidence="7">Membrane</location>
        <topology evidence="7">Multi-pass membrane protein</topology>
    </subcellularLocation>
</comment>
<dbReference type="InParanoid" id="A0A2G4YSC6"/>
<dbReference type="Proteomes" id="UP000229730">
    <property type="component" value="Unassembled WGS sequence"/>
</dbReference>
<feature type="transmembrane region" description="Helical" evidence="8">
    <location>
        <begin position="209"/>
        <end position="228"/>
    </location>
</feature>
<feature type="transmembrane region" description="Helical" evidence="8">
    <location>
        <begin position="379"/>
        <end position="400"/>
    </location>
</feature>
<feature type="transmembrane region" description="Helical" evidence="8">
    <location>
        <begin position="412"/>
        <end position="434"/>
    </location>
</feature>
<proteinExistence type="inferred from homology"/>
<feature type="transmembrane region" description="Helical" evidence="8">
    <location>
        <begin position="32"/>
        <end position="53"/>
    </location>
</feature>
<evidence type="ECO:0000256" key="2">
    <source>
        <dbReference type="ARBA" id="ARBA00005346"/>
    </source>
</evidence>
<gene>
    <name evidence="10" type="ORF">CRD36_07075</name>
</gene>
<feature type="transmembrane region" description="Helical" evidence="8">
    <location>
        <begin position="167"/>
        <end position="189"/>
    </location>
</feature>
<feature type="domain" description="NADH:quinone oxidoreductase/Mrp antiporter transmembrane" evidence="9">
    <location>
        <begin position="133"/>
        <end position="426"/>
    </location>
</feature>
<evidence type="ECO:0000256" key="1">
    <source>
        <dbReference type="ARBA" id="ARBA00004651"/>
    </source>
</evidence>
<evidence type="ECO:0000256" key="8">
    <source>
        <dbReference type="SAM" id="Phobius"/>
    </source>
</evidence>